<dbReference type="Proteomes" id="UP000001519">
    <property type="component" value="Chromosome 12"/>
</dbReference>
<protein>
    <submittedName>
        <fullName evidence="2">PYM homolog 1, exon junction complex associated factor</fullName>
    </submittedName>
</protein>
<sequence>MPSNICHSSSGRLISPIKVKSEIQTQASISRQHSDLTGPGASSGG</sequence>
<dbReference type="GeneTree" id="ENSGT00730000111107"/>
<reference evidence="2" key="3">
    <citation type="submission" date="2025-08" db="UniProtKB">
        <authorList>
            <consortium name="Ensembl"/>
        </authorList>
    </citation>
    <scope>IDENTIFICATION</scope>
</reference>
<gene>
    <name evidence="2" type="primary">PYM1</name>
</gene>
<dbReference type="AlphaFoldDB" id="A0A2I2Z361"/>
<dbReference type="Ensembl" id="ENSGGOT00000055462.1">
    <property type="protein sequence ID" value="ENSGGOP00000041709.1"/>
    <property type="gene ID" value="ENSGGOG00000043246.1"/>
</dbReference>
<dbReference type="EMBL" id="CABD030083638">
    <property type="status" value="NOT_ANNOTATED_CDS"/>
    <property type="molecule type" value="Genomic_DNA"/>
</dbReference>
<keyword evidence="3" id="KW-1185">Reference proteome</keyword>
<feature type="region of interest" description="Disordered" evidence="1">
    <location>
        <begin position="24"/>
        <end position="45"/>
    </location>
</feature>
<evidence type="ECO:0000313" key="2">
    <source>
        <dbReference type="Ensembl" id="ENSGGOP00000041709.1"/>
    </source>
</evidence>
<dbReference type="Bgee" id="ENSGGOG00000043246">
    <property type="expression patterns" value="Expressed in liver and 5 other cell types or tissues"/>
</dbReference>
<dbReference type="EMBL" id="CABD030083636">
    <property type="status" value="NOT_ANNOTATED_CDS"/>
    <property type="molecule type" value="Genomic_DNA"/>
</dbReference>
<reference evidence="2 3" key="2">
    <citation type="journal article" date="2012" name="Nature">
        <title>Insights into hominid evolution from the gorilla genome sequence.</title>
        <authorList>
            <person name="Scally A."/>
            <person name="Dutheil J.Y."/>
            <person name="Hillier L.W."/>
            <person name="Jordan G.E."/>
            <person name="Goodhead I."/>
            <person name="Herrero J."/>
            <person name="Hobolth A."/>
            <person name="Lappalainen T."/>
            <person name="Mailund T."/>
            <person name="Marques-Bonet T."/>
            <person name="McCarthy S."/>
            <person name="Montgomery S.H."/>
            <person name="Schwalie P.C."/>
            <person name="Tang Y.A."/>
            <person name="Ward M.C."/>
            <person name="Xue Y."/>
            <person name="Yngvadottir B."/>
            <person name="Alkan C."/>
            <person name="Andersen L.N."/>
            <person name="Ayub Q."/>
            <person name="Ball E.V."/>
            <person name="Beal K."/>
            <person name="Bradley B.J."/>
            <person name="Chen Y."/>
            <person name="Clee C.M."/>
            <person name="Fitzgerald S."/>
            <person name="Graves T.A."/>
            <person name="Gu Y."/>
            <person name="Heath P."/>
            <person name="Heger A."/>
            <person name="Karakoc E."/>
            <person name="Kolb-Kokocinski A."/>
            <person name="Laird G.K."/>
            <person name="Lunter G."/>
            <person name="Meader S."/>
            <person name="Mort M."/>
            <person name="Mullikin J.C."/>
            <person name="Munch K."/>
            <person name="O'Connor T.D."/>
            <person name="Phillips A.D."/>
            <person name="Prado-Martinez J."/>
            <person name="Rogers A.S."/>
            <person name="Sajjadian S."/>
            <person name="Schmidt D."/>
            <person name="Shaw K."/>
            <person name="Simpson J.T."/>
            <person name="Stenson P.D."/>
            <person name="Turner D.J."/>
            <person name="Vigilant L."/>
            <person name="Vilella A.J."/>
            <person name="Whitener W."/>
            <person name="Zhu B."/>
            <person name="Cooper D.N."/>
            <person name="de Jong P."/>
            <person name="Dermitzakis E.T."/>
            <person name="Eichler E.E."/>
            <person name="Flicek P."/>
            <person name="Goldman N."/>
            <person name="Mundy N.I."/>
            <person name="Ning Z."/>
            <person name="Odom D.T."/>
            <person name="Ponting C.P."/>
            <person name="Quail M.A."/>
            <person name="Ryder O.A."/>
            <person name="Searle S.M."/>
            <person name="Warren W.C."/>
            <person name="Wilson R.K."/>
            <person name="Schierup M.H."/>
            <person name="Rogers J."/>
            <person name="Tyler-Smith C."/>
            <person name="Durbin R."/>
        </authorList>
    </citation>
    <scope>NUCLEOTIDE SEQUENCE [LARGE SCALE GENOMIC DNA]</scope>
</reference>
<organism evidence="2 3">
    <name type="scientific">Gorilla gorilla gorilla</name>
    <name type="common">Western lowland gorilla</name>
    <dbReference type="NCBI Taxonomy" id="9595"/>
    <lineage>
        <taxon>Eukaryota</taxon>
        <taxon>Metazoa</taxon>
        <taxon>Chordata</taxon>
        <taxon>Craniata</taxon>
        <taxon>Vertebrata</taxon>
        <taxon>Euteleostomi</taxon>
        <taxon>Mammalia</taxon>
        <taxon>Eutheria</taxon>
        <taxon>Euarchontoglires</taxon>
        <taxon>Primates</taxon>
        <taxon>Haplorrhini</taxon>
        <taxon>Catarrhini</taxon>
        <taxon>Hominidae</taxon>
        <taxon>Gorilla</taxon>
    </lineage>
</organism>
<proteinExistence type="predicted"/>
<evidence type="ECO:0000256" key="1">
    <source>
        <dbReference type="SAM" id="MobiDB-lite"/>
    </source>
</evidence>
<evidence type="ECO:0000313" key="3">
    <source>
        <dbReference type="Proteomes" id="UP000001519"/>
    </source>
</evidence>
<dbReference type="EMBL" id="CABD030083639">
    <property type="status" value="NOT_ANNOTATED_CDS"/>
    <property type="molecule type" value="Genomic_DNA"/>
</dbReference>
<reference evidence="2" key="4">
    <citation type="submission" date="2025-09" db="UniProtKB">
        <authorList>
            <consortium name="Ensembl"/>
        </authorList>
    </citation>
    <scope>IDENTIFICATION</scope>
</reference>
<accession>A0A2I2Z361</accession>
<dbReference type="SMR" id="A0A2I2Z361"/>
<dbReference type="EMBL" id="CABD030083637">
    <property type="status" value="NOT_ANNOTATED_CDS"/>
    <property type="molecule type" value="Genomic_DNA"/>
</dbReference>
<reference evidence="3" key="1">
    <citation type="submission" date="2011-05" db="EMBL/GenBank/DDBJ databases">
        <title>Insights into the evolution of the great apes provided by the gorilla genome.</title>
        <authorList>
            <person name="Scally A."/>
        </authorList>
    </citation>
    <scope>NUCLEOTIDE SEQUENCE [LARGE SCALE GENOMIC DNA]</scope>
</reference>
<name>A0A2I2Z361_GORGO</name>